<dbReference type="CDD" id="cd01449">
    <property type="entry name" value="TST_Repeat_2"/>
    <property type="match status" value="1"/>
</dbReference>
<dbReference type="InterPro" id="IPR001307">
    <property type="entry name" value="Thiosulphate_STrfase_CS"/>
</dbReference>
<keyword evidence="6" id="KW-1185">Reference proteome</keyword>
<dbReference type="InterPro" id="IPR001763">
    <property type="entry name" value="Rhodanese-like_dom"/>
</dbReference>
<sequence length="307" mass="32694">MKAITGIAGLGFALALGGFAAAAEGGPLVSADWVADNLKNPKVKVFEVSVDPGVYERGHVPGATNIRWHTELVDPVKRDIASAENLQKLLSAAGVDKDTTIVLYGDNNNWFAAWGAWVLEAYGLGDRVKLLDGGRKVWEAKGLPLDTATPEAAKGSIEIGQLNTKVRARLGDVLKVAEGDKSVTLLDIRSPDEFSGKIFAPEGSKETAVRAGHVPNAKNVPWSKAVSADGTIKPTEELKKLYAEAGVDGSKPVIVYCRIGERSSHTWFVLAKVLGYDVRNYDGSWTEYGNAVGVPVANVAGTVWQGK</sequence>
<dbReference type="Pfam" id="PF00581">
    <property type="entry name" value="Rhodanese"/>
    <property type="match status" value="2"/>
</dbReference>
<evidence type="ECO:0000256" key="1">
    <source>
        <dbReference type="ARBA" id="ARBA00022737"/>
    </source>
</evidence>
<gene>
    <name evidence="5" type="primary">sseA1</name>
    <name evidence="5" type="ORF">GCM10008174_09570</name>
</gene>
<dbReference type="InterPro" id="IPR051126">
    <property type="entry name" value="Thiosulfate_sulfurtransferase"/>
</dbReference>
<proteinExistence type="predicted"/>
<evidence type="ECO:0000259" key="4">
    <source>
        <dbReference type="PROSITE" id="PS50206"/>
    </source>
</evidence>
<dbReference type="Gene3D" id="3.40.250.10">
    <property type="entry name" value="Rhodanese-like domain"/>
    <property type="match status" value="2"/>
</dbReference>
<dbReference type="GO" id="GO:0004792">
    <property type="term" value="F:thiosulfate-cyanide sulfurtransferase activity"/>
    <property type="evidence" value="ECO:0007669"/>
    <property type="project" value="InterPro"/>
</dbReference>
<dbReference type="RefSeq" id="WP_271199683.1">
    <property type="nucleotide sequence ID" value="NZ_BSFL01000001.1"/>
</dbReference>
<keyword evidence="3" id="KW-0732">Signal</keyword>
<dbReference type="AlphaFoldDB" id="A0A9W6JK94"/>
<evidence type="ECO:0000256" key="3">
    <source>
        <dbReference type="SAM" id="SignalP"/>
    </source>
</evidence>
<dbReference type="EMBL" id="BSFL01000001">
    <property type="protein sequence ID" value="GLK79216.1"/>
    <property type="molecule type" value="Genomic_DNA"/>
</dbReference>
<dbReference type="PANTHER" id="PTHR43855">
    <property type="entry name" value="THIOSULFATE SULFURTRANSFERASE"/>
    <property type="match status" value="1"/>
</dbReference>
<dbReference type="SMART" id="SM00450">
    <property type="entry name" value="RHOD"/>
    <property type="match status" value="2"/>
</dbReference>
<reference evidence="5" key="2">
    <citation type="submission" date="2023-01" db="EMBL/GenBank/DDBJ databases">
        <authorList>
            <person name="Sun Q."/>
            <person name="Evtushenko L."/>
        </authorList>
    </citation>
    <scope>NUCLEOTIDE SEQUENCE</scope>
    <source>
        <strain evidence="5">VKM B-2748</strain>
    </source>
</reference>
<evidence type="ECO:0000313" key="6">
    <source>
        <dbReference type="Proteomes" id="UP001143309"/>
    </source>
</evidence>
<feature type="domain" description="Rhodanese" evidence="4">
    <location>
        <begin position="39"/>
        <end position="147"/>
    </location>
</feature>
<dbReference type="SUPFAM" id="SSF52821">
    <property type="entry name" value="Rhodanese/Cell cycle control phosphatase"/>
    <property type="match status" value="2"/>
</dbReference>
<dbReference type="PANTHER" id="PTHR43855:SF1">
    <property type="entry name" value="THIOSULFATE SULFURTRANSFERASE"/>
    <property type="match status" value="1"/>
</dbReference>
<reference evidence="5" key="1">
    <citation type="journal article" date="2014" name="Int. J. Syst. Evol. Microbiol.">
        <title>Complete genome sequence of Corynebacterium casei LMG S-19264T (=DSM 44701T), isolated from a smear-ripened cheese.</title>
        <authorList>
            <consortium name="US DOE Joint Genome Institute (JGI-PGF)"/>
            <person name="Walter F."/>
            <person name="Albersmeier A."/>
            <person name="Kalinowski J."/>
            <person name="Ruckert C."/>
        </authorList>
    </citation>
    <scope>NUCLEOTIDE SEQUENCE</scope>
    <source>
        <strain evidence="5">VKM B-2748</strain>
    </source>
</reference>
<keyword evidence="2" id="KW-0808">Transferase</keyword>
<feature type="domain" description="Rhodanese" evidence="4">
    <location>
        <begin position="179"/>
        <end position="297"/>
    </location>
</feature>
<dbReference type="CDD" id="cd01448">
    <property type="entry name" value="TST_Repeat_1"/>
    <property type="match status" value="1"/>
</dbReference>
<name>A0A9W6JK94_9HYPH</name>
<dbReference type="PROSITE" id="PS00683">
    <property type="entry name" value="RHODANESE_2"/>
    <property type="match status" value="1"/>
</dbReference>
<accession>A0A9W6JK94</accession>
<dbReference type="PROSITE" id="PS50206">
    <property type="entry name" value="RHODANESE_3"/>
    <property type="match status" value="2"/>
</dbReference>
<evidence type="ECO:0000313" key="5">
    <source>
        <dbReference type="EMBL" id="GLK79216.1"/>
    </source>
</evidence>
<protein>
    <recommendedName>
        <fullName evidence="2">Sulfurtransferase</fullName>
    </recommendedName>
</protein>
<keyword evidence="1" id="KW-0677">Repeat</keyword>
<evidence type="ECO:0000256" key="2">
    <source>
        <dbReference type="RuleBase" id="RU000507"/>
    </source>
</evidence>
<feature type="signal peptide" evidence="3">
    <location>
        <begin position="1"/>
        <end position="22"/>
    </location>
</feature>
<dbReference type="PROSITE" id="PS00380">
    <property type="entry name" value="RHODANESE_1"/>
    <property type="match status" value="1"/>
</dbReference>
<comment type="caution">
    <text evidence="5">The sequence shown here is derived from an EMBL/GenBank/DDBJ whole genome shotgun (WGS) entry which is preliminary data.</text>
</comment>
<organism evidence="5 6">
    <name type="scientific">Methylopila turkensis</name>
    <dbReference type="NCBI Taxonomy" id="1437816"/>
    <lineage>
        <taxon>Bacteria</taxon>
        <taxon>Pseudomonadati</taxon>
        <taxon>Pseudomonadota</taxon>
        <taxon>Alphaproteobacteria</taxon>
        <taxon>Hyphomicrobiales</taxon>
        <taxon>Methylopilaceae</taxon>
        <taxon>Methylopila</taxon>
    </lineage>
</organism>
<feature type="chain" id="PRO_5040740423" description="Sulfurtransferase" evidence="3">
    <location>
        <begin position="23"/>
        <end position="307"/>
    </location>
</feature>
<dbReference type="InterPro" id="IPR036873">
    <property type="entry name" value="Rhodanese-like_dom_sf"/>
</dbReference>
<dbReference type="Proteomes" id="UP001143309">
    <property type="component" value="Unassembled WGS sequence"/>
</dbReference>